<accession>A0AB34K2W5</accession>
<dbReference type="PANTHER" id="PTHR21514">
    <property type="entry name" value="AP-4 COMPLEX ACCESSORY SUBUNIT TEPSIN"/>
    <property type="match status" value="1"/>
</dbReference>
<feature type="domain" description="ENTH" evidence="6">
    <location>
        <begin position="67"/>
        <end position="196"/>
    </location>
</feature>
<gene>
    <name evidence="7" type="ORF">AB1Y20_010181</name>
</gene>
<dbReference type="SUPFAM" id="SSF48464">
    <property type="entry name" value="ENTH/VHS domain"/>
    <property type="match status" value="1"/>
</dbReference>
<evidence type="ECO:0000313" key="7">
    <source>
        <dbReference type="EMBL" id="KAL1528858.1"/>
    </source>
</evidence>
<feature type="region of interest" description="Disordered" evidence="5">
    <location>
        <begin position="614"/>
        <end position="641"/>
    </location>
</feature>
<dbReference type="GO" id="GO:0031410">
    <property type="term" value="C:cytoplasmic vesicle"/>
    <property type="evidence" value="ECO:0007669"/>
    <property type="project" value="UniProtKB-SubCell"/>
</dbReference>
<evidence type="ECO:0000256" key="3">
    <source>
        <dbReference type="ARBA" id="ARBA00023034"/>
    </source>
</evidence>
<keyword evidence="4" id="KW-0968">Cytoplasmic vesicle</keyword>
<evidence type="ECO:0000256" key="1">
    <source>
        <dbReference type="ARBA" id="ARBA00004541"/>
    </source>
</evidence>
<evidence type="ECO:0000256" key="2">
    <source>
        <dbReference type="ARBA" id="ARBA00004601"/>
    </source>
</evidence>
<feature type="compositionally biased region" description="Basic and acidic residues" evidence="5">
    <location>
        <begin position="614"/>
        <end position="624"/>
    </location>
</feature>
<organism evidence="7 8">
    <name type="scientific">Prymnesium parvum</name>
    <name type="common">Toxic golden alga</name>
    <dbReference type="NCBI Taxonomy" id="97485"/>
    <lineage>
        <taxon>Eukaryota</taxon>
        <taxon>Haptista</taxon>
        <taxon>Haptophyta</taxon>
        <taxon>Prymnesiophyceae</taxon>
        <taxon>Prymnesiales</taxon>
        <taxon>Prymnesiaceae</taxon>
        <taxon>Prymnesium</taxon>
    </lineage>
</organism>
<feature type="compositionally biased region" description="Low complexity" evidence="5">
    <location>
        <begin position="204"/>
        <end position="244"/>
    </location>
</feature>
<name>A0AB34K2W5_PRYPA</name>
<feature type="region of interest" description="Disordered" evidence="5">
    <location>
        <begin position="465"/>
        <end position="563"/>
    </location>
</feature>
<protein>
    <recommendedName>
        <fullName evidence="6">ENTH domain-containing protein</fullName>
    </recommendedName>
</protein>
<feature type="compositionally biased region" description="Pro residues" evidence="5">
    <location>
        <begin position="469"/>
        <end position="478"/>
    </location>
</feature>
<dbReference type="InterPro" id="IPR013809">
    <property type="entry name" value="ENTH"/>
</dbReference>
<keyword evidence="3" id="KW-0333">Golgi apparatus</keyword>
<dbReference type="Gene3D" id="1.25.40.90">
    <property type="match status" value="1"/>
</dbReference>
<feature type="compositionally biased region" description="Pro residues" evidence="5">
    <location>
        <begin position="380"/>
        <end position="393"/>
    </location>
</feature>
<dbReference type="InterPro" id="IPR039273">
    <property type="entry name" value="TEPSIN"/>
</dbReference>
<dbReference type="PROSITE" id="PS50942">
    <property type="entry name" value="ENTH"/>
    <property type="match status" value="1"/>
</dbReference>
<sequence length="677" mass="71924">MMTSSIASFGEISRERSQDGRLSARIVRTARLGLSAPVHTPSAPLPHFPTVPPSPVSQLPLCLLPAAHLRHPSMDSKLVLKATSKDDQPVPGYILHDIACITQKSEEACRSLSEYLLKRLKKEESPQVKLKTLRVLRYVCEHGHSSFRRTLQRRTSELHELAVYRSGKQEVDAPIRNLAQEVMNAAYAAPASSERVKLEGFGSSGASAAHARGEAPQAAPSTPTAAAARAHSSPPSHCATAALPAAPPTPQGAGESGVAAAASGVAAKLVEEITAPGGVRAAVPLELRRKFVATCASLEMDEVCKLLRDALASPEWQRRLKAMSLVEALLAAGNVEARAFFSREAACIRPLLHAAQHSIKDKAHKLLELLGDSSVTQAPPEAPPHETPTPEAPTPLREQKLPVLPQATPLVDLLEQAPPSLEPELRDEAPLVCRSNFSFMNHAIPTQPITTAPAPAAYLSTEDAAPIPLQSPPSPPPKSAFSFIEQTQPPTNPMPSAELHRTEQRQPPADTVPFAPLHRMLNDAAASPRAPPSETHNAAPILPSTAPPPAATSRGAPPPSKLLSDEDVFFAQSSPLSELAARDLGVGAAVLSQARTRARSLLQAEAEALARAQHEAQAQREAQARRAVNGGGQGEPKIGSGPPDLFLMQQMQSALLHHAARAETGFLSPQFAIHAKS</sequence>
<dbReference type="AlphaFoldDB" id="A0AB34K2W5"/>
<comment type="subcellular location">
    <subcellularLocation>
        <location evidence="1">Cytoplasmic vesicle</location>
    </subcellularLocation>
    <subcellularLocation>
        <location evidence="2">Golgi apparatus</location>
        <location evidence="2">trans-Golgi network</location>
    </subcellularLocation>
</comment>
<dbReference type="GO" id="GO:0032588">
    <property type="term" value="C:trans-Golgi network membrane"/>
    <property type="evidence" value="ECO:0007669"/>
    <property type="project" value="TreeGrafter"/>
</dbReference>
<reference evidence="7 8" key="1">
    <citation type="journal article" date="2024" name="Science">
        <title>Giant polyketide synthase enzymes in the biosynthesis of giant marine polyether toxins.</title>
        <authorList>
            <person name="Fallon T.R."/>
            <person name="Shende V.V."/>
            <person name="Wierzbicki I.H."/>
            <person name="Pendleton A.L."/>
            <person name="Watervoot N.F."/>
            <person name="Auber R.P."/>
            <person name="Gonzalez D.J."/>
            <person name="Wisecaver J.H."/>
            <person name="Moore B.S."/>
        </authorList>
    </citation>
    <scope>NUCLEOTIDE SEQUENCE [LARGE SCALE GENOMIC DNA]</scope>
    <source>
        <strain evidence="7 8">12B1</strain>
    </source>
</reference>
<dbReference type="InterPro" id="IPR008942">
    <property type="entry name" value="ENTH_VHS"/>
</dbReference>
<dbReference type="EMBL" id="JBGBPQ010000002">
    <property type="protein sequence ID" value="KAL1528858.1"/>
    <property type="molecule type" value="Genomic_DNA"/>
</dbReference>
<evidence type="ECO:0000256" key="4">
    <source>
        <dbReference type="ARBA" id="ARBA00023329"/>
    </source>
</evidence>
<dbReference type="Proteomes" id="UP001515480">
    <property type="component" value="Unassembled WGS sequence"/>
</dbReference>
<comment type="caution">
    <text evidence="7">The sequence shown here is derived from an EMBL/GenBank/DDBJ whole genome shotgun (WGS) entry which is preliminary data.</text>
</comment>
<feature type="region of interest" description="Disordered" evidence="5">
    <location>
        <begin position="204"/>
        <end position="256"/>
    </location>
</feature>
<dbReference type="InterPro" id="IPR035802">
    <property type="entry name" value="ENTH/VHS_tepsin"/>
</dbReference>
<dbReference type="PANTHER" id="PTHR21514:SF0">
    <property type="entry name" value="AP-4 COMPLEX ACCESSORY SUBUNIT TEPSIN"/>
    <property type="match status" value="1"/>
</dbReference>
<proteinExistence type="predicted"/>
<evidence type="ECO:0000313" key="8">
    <source>
        <dbReference type="Proteomes" id="UP001515480"/>
    </source>
</evidence>
<dbReference type="CDD" id="cd03572">
    <property type="entry name" value="ENTH_like_Tepsin"/>
    <property type="match status" value="1"/>
</dbReference>
<dbReference type="Pfam" id="PF01417">
    <property type="entry name" value="ENTH"/>
    <property type="match status" value="1"/>
</dbReference>
<keyword evidence="8" id="KW-1185">Reference proteome</keyword>
<evidence type="ECO:0000259" key="6">
    <source>
        <dbReference type="PROSITE" id="PS50942"/>
    </source>
</evidence>
<feature type="region of interest" description="Disordered" evidence="5">
    <location>
        <begin position="374"/>
        <end position="395"/>
    </location>
</feature>
<evidence type="ECO:0000256" key="5">
    <source>
        <dbReference type="SAM" id="MobiDB-lite"/>
    </source>
</evidence>
<feature type="compositionally biased region" description="Pro residues" evidence="5">
    <location>
        <begin position="545"/>
        <end position="560"/>
    </location>
</feature>